<accession>A0A2K1PB97</accession>
<evidence type="ECO:0000313" key="2">
    <source>
        <dbReference type="Proteomes" id="UP000236199"/>
    </source>
</evidence>
<proteinExistence type="predicted"/>
<evidence type="ECO:0000313" key="1">
    <source>
        <dbReference type="EMBL" id="PNS00065.1"/>
    </source>
</evidence>
<gene>
    <name evidence="1" type="ORF">X928_05525</name>
</gene>
<dbReference type="EMBL" id="AZRM01000026">
    <property type="protein sequence ID" value="PNS00065.1"/>
    <property type="molecule type" value="Genomic_DNA"/>
</dbReference>
<keyword evidence="2" id="KW-1185">Reference proteome</keyword>
<protein>
    <submittedName>
        <fullName evidence="1">Uncharacterized protein</fullName>
    </submittedName>
</protein>
<organism evidence="1 2">
    <name type="scientific">Petrotoga miotherma DSM 10691</name>
    <dbReference type="NCBI Taxonomy" id="1434326"/>
    <lineage>
        <taxon>Bacteria</taxon>
        <taxon>Thermotogati</taxon>
        <taxon>Thermotogota</taxon>
        <taxon>Thermotogae</taxon>
        <taxon>Petrotogales</taxon>
        <taxon>Petrotogaceae</taxon>
        <taxon>Petrotoga</taxon>
    </lineage>
</organism>
<sequence length="37" mass="4364">MILLKKKAYFSPKLAVLDFVSFKKINIKRLRSVLKII</sequence>
<comment type="caution">
    <text evidence="1">The sequence shown here is derived from an EMBL/GenBank/DDBJ whole genome shotgun (WGS) entry which is preliminary data.</text>
</comment>
<name>A0A2K1PB97_9BACT</name>
<dbReference type="AlphaFoldDB" id="A0A2K1PB97"/>
<dbReference type="Proteomes" id="UP000236199">
    <property type="component" value="Unassembled WGS sequence"/>
</dbReference>
<reference evidence="1 2" key="1">
    <citation type="submission" date="2013-12" db="EMBL/GenBank/DDBJ databases">
        <title>Comparative genomics of Petrotoga isolates.</title>
        <authorList>
            <person name="Nesbo C.L."/>
            <person name="Charchuk R."/>
            <person name="Chow K."/>
        </authorList>
    </citation>
    <scope>NUCLEOTIDE SEQUENCE [LARGE SCALE GENOMIC DNA]</scope>
    <source>
        <strain evidence="1 2">DSM 10691</strain>
    </source>
</reference>